<dbReference type="GO" id="GO:0008097">
    <property type="term" value="F:5S rRNA binding"/>
    <property type="evidence" value="ECO:0007669"/>
    <property type="project" value="TreeGrafter"/>
</dbReference>
<feature type="region of interest" description="Disordered" evidence="6">
    <location>
        <begin position="352"/>
        <end position="390"/>
    </location>
</feature>
<evidence type="ECO:0000256" key="4">
    <source>
        <dbReference type="ARBA" id="ARBA00023242"/>
    </source>
</evidence>
<dbReference type="GeneTree" id="ENSGT00390000017267"/>
<dbReference type="PIRSF" id="PIRSF017302">
    <property type="entry name" value="Gltscr2"/>
    <property type="match status" value="1"/>
</dbReference>
<dbReference type="RefSeq" id="XP_008307628.1">
    <property type="nucleotide sequence ID" value="XM_008309406.3"/>
</dbReference>
<keyword evidence="3 5" id="KW-0690">Ribosome biogenesis</keyword>
<dbReference type="KEGG" id="csem:103378258"/>
<dbReference type="OrthoDB" id="5072at2759"/>
<keyword evidence="8" id="KW-1185">Reference proteome</keyword>
<feature type="compositionally biased region" description="Basic and acidic residues" evidence="6">
    <location>
        <begin position="322"/>
        <end position="335"/>
    </location>
</feature>
<reference evidence="7" key="2">
    <citation type="submission" date="2025-08" db="UniProtKB">
        <authorList>
            <consortium name="Ensembl"/>
        </authorList>
    </citation>
    <scope>IDENTIFICATION</scope>
</reference>
<dbReference type="GO" id="GO:0006364">
    <property type="term" value="P:rRNA processing"/>
    <property type="evidence" value="ECO:0007669"/>
    <property type="project" value="TreeGrafter"/>
</dbReference>
<dbReference type="GeneID" id="103378258"/>
<comment type="subcellular location">
    <subcellularLocation>
        <location evidence="5">Nucleus</location>
        <location evidence="5">Nucleolus</location>
    </subcellularLocation>
    <subcellularLocation>
        <location evidence="5">Nucleus</location>
        <location evidence="5">Nucleoplasm</location>
    </subcellularLocation>
</comment>
<reference evidence="7 8" key="1">
    <citation type="journal article" date="2014" name="Nat. Genet.">
        <title>Whole-genome sequence of a flatfish provides insights into ZW sex chromosome evolution and adaptation to a benthic lifestyle.</title>
        <authorList>
            <person name="Chen S."/>
            <person name="Zhang G."/>
            <person name="Shao C."/>
            <person name="Huang Q."/>
            <person name="Liu G."/>
            <person name="Zhang P."/>
            <person name="Song W."/>
            <person name="An N."/>
            <person name="Chalopin D."/>
            <person name="Volff J.N."/>
            <person name="Hong Y."/>
            <person name="Li Q."/>
            <person name="Sha Z."/>
            <person name="Zhou H."/>
            <person name="Xie M."/>
            <person name="Yu Q."/>
            <person name="Liu Y."/>
            <person name="Xiang H."/>
            <person name="Wang N."/>
            <person name="Wu K."/>
            <person name="Yang C."/>
            <person name="Zhou Q."/>
            <person name="Liao X."/>
            <person name="Yang L."/>
            <person name="Hu Q."/>
            <person name="Zhang J."/>
            <person name="Meng L."/>
            <person name="Jin L."/>
            <person name="Tian Y."/>
            <person name="Lian J."/>
            <person name="Yang J."/>
            <person name="Miao G."/>
            <person name="Liu S."/>
            <person name="Liang Z."/>
            <person name="Yan F."/>
            <person name="Li Y."/>
            <person name="Sun B."/>
            <person name="Zhang H."/>
            <person name="Zhang J."/>
            <person name="Zhu Y."/>
            <person name="Du M."/>
            <person name="Zhao Y."/>
            <person name="Schartl M."/>
            <person name="Tang Q."/>
            <person name="Wang J."/>
        </authorList>
    </citation>
    <scope>NUCLEOTIDE SEQUENCE</scope>
</reference>
<evidence type="ECO:0000256" key="2">
    <source>
        <dbReference type="ARBA" id="ARBA00018339"/>
    </source>
</evidence>
<comment type="function">
    <text evidence="5">May play a role in ribosome biogenesis.</text>
</comment>
<dbReference type="Pfam" id="PF07767">
    <property type="entry name" value="Nop53"/>
    <property type="match status" value="1"/>
</dbReference>
<evidence type="ECO:0000256" key="1">
    <source>
        <dbReference type="ARBA" id="ARBA00008838"/>
    </source>
</evidence>
<feature type="region of interest" description="Disordered" evidence="6">
    <location>
        <begin position="286"/>
        <end position="335"/>
    </location>
</feature>
<evidence type="ECO:0000313" key="7">
    <source>
        <dbReference type="Ensembl" id="ENSCSEP00000023276.1"/>
    </source>
</evidence>
<dbReference type="GO" id="GO:0000027">
    <property type="term" value="P:ribosomal large subunit assembly"/>
    <property type="evidence" value="ECO:0007669"/>
    <property type="project" value="UniProtKB-UniRule"/>
</dbReference>
<feature type="compositionally biased region" description="Acidic residues" evidence="6">
    <location>
        <begin position="286"/>
        <end position="303"/>
    </location>
</feature>
<dbReference type="InterPro" id="IPR011687">
    <property type="entry name" value="Nop53/GLTSCR2"/>
</dbReference>
<dbReference type="AlphaFoldDB" id="A0A3P8WCA0"/>
<dbReference type="PANTHER" id="PTHR14211:SF7">
    <property type="entry name" value="RIBOSOME BIOGENESIS PROTEIN NOP53"/>
    <property type="match status" value="1"/>
</dbReference>
<accession>A0A3P8WCA0</accession>
<dbReference type="Ensembl" id="ENSCSET00000023582.1">
    <property type="protein sequence ID" value="ENSCSEP00000023276.1"/>
    <property type="gene ID" value="ENSCSEG00000014834.1"/>
</dbReference>
<proteinExistence type="inferred from homology"/>
<dbReference type="CTD" id="29997"/>
<evidence type="ECO:0000313" key="8">
    <source>
        <dbReference type="Proteomes" id="UP000265120"/>
    </source>
</evidence>
<evidence type="ECO:0000256" key="6">
    <source>
        <dbReference type="SAM" id="MobiDB-lite"/>
    </source>
</evidence>
<dbReference type="GO" id="GO:0005654">
    <property type="term" value="C:nucleoplasm"/>
    <property type="evidence" value="ECO:0007669"/>
    <property type="project" value="UniProtKB-SubCell"/>
</dbReference>
<name>A0A3P8WCA0_CYNSE</name>
<dbReference type="STRING" id="244447.ENSCSEP00000023276"/>
<protein>
    <recommendedName>
        <fullName evidence="2 5">Ribosome biogenesis protein NOP53</fullName>
    </recommendedName>
</protein>
<sequence length="454" mass="53117">MVVATMPKRVRAARPDFVSLSASTESLKQRKRVNKNKKKNWNKHSDINDIEKYLDDVRHEQRTTGGLLSEKSDNALFFLDARQPEDTEANVAESVPRKKKRKPSRPLKIDLILQHDSKIPPPKDILAYQQPNAKKLRRIAQKAEQLAAKKTVTRRQKALLKRQQVDRVAEKETTKLYNPNREYYDIWEQNTKDSADHWYLQQTGKKPVKRPEKLKERPSALPAVEVIAPGGSYNPDFFSHQALLKDAHEVEVKKKKEEDKIERQLAVRREDTATEETILQEQVEGLVEEEDDAASIEEEEDDVATGGIVLAQKKTERQRKKEKAEKIKEHKLLSDRRKAGLQQQLFQLRSIKSSIKHQEQKTKDKQKLREAEKEAQKSQPRRLGRLRFQPQDMEVQLSHELSSSLRQLKPEGSVLKDRFKSFQKRNLIEPRERAKFKRRLKLKYVEKRAFREIS</sequence>
<feature type="compositionally biased region" description="Basic and acidic residues" evidence="6">
    <location>
        <begin position="356"/>
        <end position="376"/>
    </location>
</feature>
<evidence type="ECO:0000256" key="3">
    <source>
        <dbReference type="ARBA" id="ARBA00022517"/>
    </source>
</evidence>
<organism evidence="7 8">
    <name type="scientific">Cynoglossus semilaevis</name>
    <name type="common">Tongue sole</name>
    <dbReference type="NCBI Taxonomy" id="244447"/>
    <lineage>
        <taxon>Eukaryota</taxon>
        <taxon>Metazoa</taxon>
        <taxon>Chordata</taxon>
        <taxon>Craniata</taxon>
        <taxon>Vertebrata</taxon>
        <taxon>Euteleostomi</taxon>
        <taxon>Actinopterygii</taxon>
        <taxon>Neopterygii</taxon>
        <taxon>Teleostei</taxon>
        <taxon>Neoteleostei</taxon>
        <taxon>Acanthomorphata</taxon>
        <taxon>Carangaria</taxon>
        <taxon>Pleuronectiformes</taxon>
        <taxon>Pleuronectoidei</taxon>
        <taxon>Cynoglossidae</taxon>
        <taxon>Cynoglossinae</taxon>
        <taxon>Cynoglossus</taxon>
    </lineage>
</organism>
<reference evidence="7" key="3">
    <citation type="submission" date="2025-09" db="UniProtKB">
        <authorList>
            <consortium name="Ensembl"/>
        </authorList>
    </citation>
    <scope>IDENTIFICATION</scope>
</reference>
<keyword evidence="4 5" id="KW-0539">Nucleus</keyword>
<dbReference type="OMA" id="TEKWTHK"/>
<evidence type="ECO:0000256" key="5">
    <source>
        <dbReference type="PIRNR" id="PIRNR017302"/>
    </source>
</evidence>
<comment type="similarity">
    <text evidence="1 5">Belongs to the NOP53 family.</text>
</comment>
<dbReference type="PANTHER" id="PTHR14211">
    <property type="entry name" value="GLIOMA SUPPRESSOR CANDIDATE REGION GENE 2"/>
    <property type="match status" value="1"/>
</dbReference>
<dbReference type="GO" id="GO:0005730">
    <property type="term" value="C:nucleolus"/>
    <property type="evidence" value="ECO:0007669"/>
    <property type="project" value="UniProtKB-SubCell"/>
</dbReference>
<dbReference type="Proteomes" id="UP000265120">
    <property type="component" value="Chromosome 4"/>
</dbReference>
<dbReference type="InParanoid" id="A0A3P8WCA0"/>